<protein>
    <recommendedName>
        <fullName evidence="1">Helix-turn-helix domain-containing protein</fullName>
    </recommendedName>
</protein>
<dbReference type="Proteomes" id="UP000488506">
    <property type="component" value="Unassembled WGS sequence"/>
</dbReference>
<feature type="domain" description="Helix-turn-helix" evidence="1">
    <location>
        <begin position="8"/>
        <end position="50"/>
    </location>
</feature>
<evidence type="ECO:0000313" key="2">
    <source>
        <dbReference type="EMBL" id="KAF0135255.1"/>
    </source>
</evidence>
<accession>A0A833NSR6</accession>
<sequence>MIVDENEVYTPQEVTTILKISDSTFRRLIRSGFLNAAKIGGQYRVLGKNILILLNPNLPGKVKKVYKKVIRELEEKK</sequence>
<gene>
    <name evidence="2" type="ORF">FD145_81</name>
</gene>
<dbReference type="EMBL" id="WPAF01000001">
    <property type="protein sequence ID" value="KAF0135255.1"/>
    <property type="molecule type" value="Genomic_DNA"/>
</dbReference>
<name>A0A833NSR6_UNCSA</name>
<reference evidence="2 3" key="1">
    <citation type="submission" date="2019-12" db="EMBL/GenBank/DDBJ databases">
        <authorList>
            <person name="Wolfe R."/>
            <person name="Danczak R."/>
            <person name="Wilkins M."/>
        </authorList>
    </citation>
    <scope>NUCLEOTIDE SEQUENCE [LARGE SCALE GENOMIC DNA]</scope>
    <source>
        <strain evidence="2">X2_MaxBin.013</strain>
    </source>
</reference>
<evidence type="ECO:0000313" key="3">
    <source>
        <dbReference type="Proteomes" id="UP000488506"/>
    </source>
</evidence>
<dbReference type="AlphaFoldDB" id="A0A833NSR6"/>
<dbReference type="GO" id="GO:0003677">
    <property type="term" value="F:DNA binding"/>
    <property type="evidence" value="ECO:0007669"/>
    <property type="project" value="InterPro"/>
</dbReference>
<dbReference type="InterPro" id="IPR010093">
    <property type="entry name" value="SinI_DNA-bd"/>
</dbReference>
<evidence type="ECO:0000259" key="1">
    <source>
        <dbReference type="Pfam" id="PF12728"/>
    </source>
</evidence>
<organism evidence="2 3">
    <name type="scientific">Candidatus Saganbacteria bacterium</name>
    <dbReference type="NCBI Taxonomy" id="2575572"/>
    <lineage>
        <taxon>Bacteria</taxon>
        <taxon>Bacillati</taxon>
        <taxon>Saganbacteria</taxon>
    </lineage>
</organism>
<dbReference type="InterPro" id="IPR041657">
    <property type="entry name" value="HTH_17"/>
</dbReference>
<dbReference type="Pfam" id="PF12728">
    <property type="entry name" value="HTH_17"/>
    <property type="match status" value="1"/>
</dbReference>
<comment type="caution">
    <text evidence="2">The sequence shown here is derived from an EMBL/GenBank/DDBJ whole genome shotgun (WGS) entry which is preliminary data.</text>
</comment>
<dbReference type="NCBIfam" id="TIGR01764">
    <property type="entry name" value="excise"/>
    <property type="match status" value="1"/>
</dbReference>
<proteinExistence type="predicted"/>